<evidence type="ECO:0000313" key="2">
    <source>
        <dbReference type="EMBL" id="DAF86995.1"/>
    </source>
</evidence>
<keyword evidence="1" id="KW-0175">Coiled coil</keyword>
<reference evidence="2" key="1">
    <citation type="journal article" date="2021" name="Proc. Natl. Acad. Sci. U.S.A.">
        <title>A Catalog of Tens of Thousands of Viruses from Human Metagenomes Reveals Hidden Associations with Chronic Diseases.</title>
        <authorList>
            <person name="Tisza M.J."/>
            <person name="Buck C.B."/>
        </authorList>
    </citation>
    <scope>NUCLEOTIDE SEQUENCE</scope>
    <source>
        <strain evidence="2">CtZiV25</strain>
    </source>
</reference>
<protein>
    <submittedName>
        <fullName evidence="2">Uncharacterized protein</fullName>
    </submittedName>
</protein>
<evidence type="ECO:0000256" key="1">
    <source>
        <dbReference type="SAM" id="Coils"/>
    </source>
</evidence>
<sequence>MMNFGSDPVLGGQQNQALEQLNQEWAQKLAELQKQKGVFNMQPQQTKTPTWDEIDKIMDGLTDSQKNYLNNNEEFVESYKNVADILQREELRIIRPLVEQTKDGKEALEKHLSLIRKLRKNAMQAEEEKAALWNEYMTNYSDMTFKDFMIMMKAKKGGNK</sequence>
<accession>A0A8S5TXT0</accession>
<feature type="coiled-coil region" evidence="1">
    <location>
        <begin position="108"/>
        <end position="135"/>
    </location>
</feature>
<proteinExistence type="predicted"/>
<organism evidence="2">
    <name type="scientific">Siphoviridae sp. ctZiV25</name>
    <dbReference type="NCBI Taxonomy" id="2825560"/>
    <lineage>
        <taxon>Viruses</taxon>
        <taxon>Duplodnaviria</taxon>
        <taxon>Heunggongvirae</taxon>
        <taxon>Uroviricota</taxon>
        <taxon>Caudoviricetes</taxon>
    </lineage>
</organism>
<dbReference type="EMBL" id="BK015956">
    <property type="protein sequence ID" value="DAF86995.1"/>
    <property type="molecule type" value="Genomic_DNA"/>
</dbReference>
<name>A0A8S5TXT0_9CAUD</name>